<name>A0A0A9C0B7_ARUDO</name>
<protein>
    <submittedName>
        <fullName evidence="1">Uncharacterized protein</fullName>
    </submittedName>
</protein>
<accession>A0A0A9C0B7</accession>
<reference evidence="1" key="1">
    <citation type="submission" date="2014-09" db="EMBL/GenBank/DDBJ databases">
        <authorList>
            <person name="Magalhaes I.L.F."/>
            <person name="Oliveira U."/>
            <person name="Santos F.R."/>
            <person name="Vidigal T.H.D.A."/>
            <person name="Brescovit A.D."/>
            <person name="Santos A.J."/>
        </authorList>
    </citation>
    <scope>NUCLEOTIDE SEQUENCE</scope>
    <source>
        <tissue evidence="1">Shoot tissue taken approximately 20 cm above the soil surface</tissue>
    </source>
</reference>
<proteinExistence type="predicted"/>
<reference evidence="1" key="2">
    <citation type="journal article" date="2015" name="Data Brief">
        <title>Shoot transcriptome of the giant reed, Arundo donax.</title>
        <authorList>
            <person name="Barrero R.A."/>
            <person name="Guerrero F.D."/>
            <person name="Moolhuijzen P."/>
            <person name="Goolsby J.A."/>
            <person name="Tidwell J."/>
            <person name="Bellgard S.E."/>
            <person name="Bellgard M.I."/>
        </authorList>
    </citation>
    <scope>NUCLEOTIDE SEQUENCE</scope>
    <source>
        <tissue evidence="1">Shoot tissue taken approximately 20 cm above the soil surface</tissue>
    </source>
</reference>
<dbReference type="EMBL" id="GBRH01228894">
    <property type="protein sequence ID" value="JAD69001.1"/>
    <property type="molecule type" value="Transcribed_RNA"/>
</dbReference>
<dbReference type="AlphaFoldDB" id="A0A0A9C0B7"/>
<evidence type="ECO:0000313" key="1">
    <source>
        <dbReference type="EMBL" id="JAD69001.1"/>
    </source>
</evidence>
<organism evidence="1">
    <name type="scientific">Arundo donax</name>
    <name type="common">Giant reed</name>
    <name type="synonym">Donax arundinaceus</name>
    <dbReference type="NCBI Taxonomy" id="35708"/>
    <lineage>
        <taxon>Eukaryota</taxon>
        <taxon>Viridiplantae</taxon>
        <taxon>Streptophyta</taxon>
        <taxon>Embryophyta</taxon>
        <taxon>Tracheophyta</taxon>
        <taxon>Spermatophyta</taxon>
        <taxon>Magnoliopsida</taxon>
        <taxon>Liliopsida</taxon>
        <taxon>Poales</taxon>
        <taxon>Poaceae</taxon>
        <taxon>PACMAD clade</taxon>
        <taxon>Arundinoideae</taxon>
        <taxon>Arundineae</taxon>
        <taxon>Arundo</taxon>
    </lineage>
</organism>
<sequence length="38" mass="4349">MGYLVENLTQNLLRYFLQSPPFLSFFSSCPGYQNQASS</sequence>